<dbReference type="CDD" id="cd04280">
    <property type="entry name" value="ZnMc_astacin_like"/>
    <property type="match status" value="1"/>
</dbReference>
<keyword evidence="5" id="KW-1185">Reference proteome</keyword>
<feature type="binding site" evidence="1">
    <location>
        <position position="156"/>
    </location>
    <ligand>
        <name>Zn(2+)</name>
        <dbReference type="ChEBI" id="CHEBI:29105"/>
        <note>catalytic</note>
    </ligand>
</feature>
<feature type="compositionally biased region" description="Basic and acidic residues" evidence="3">
    <location>
        <begin position="265"/>
        <end position="282"/>
    </location>
</feature>
<dbReference type="SMART" id="SM00235">
    <property type="entry name" value="ZnMc"/>
    <property type="match status" value="1"/>
</dbReference>
<feature type="domain" description="Peptidase M12A" evidence="4">
    <location>
        <begin position="71"/>
        <end position="255"/>
    </location>
</feature>
<keyword evidence="1 2" id="KW-0862">Zinc</keyword>
<keyword evidence="2" id="KW-0732">Signal</keyword>
<feature type="chain" id="PRO_5028525504" description="Metalloendopeptidase" evidence="2">
    <location>
        <begin position="21"/>
        <end position="282"/>
    </location>
</feature>
<feature type="signal peptide" evidence="2">
    <location>
        <begin position="1"/>
        <end position="20"/>
    </location>
</feature>
<dbReference type="GeneID" id="114443505"/>
<dbReference type="GO" id="GO:0004222">
    <property type="term" value="F:metalloendopeptidase activity"/>
    <property type="evidence" value="ECO:0007669"/>
    <property type="project" value="UniProtKB-UniRule"/>
</dbReference>
<proteinExistence type="predicted"/>
<dbReference type="AlphaFoldDB" id="A0A6P7J9S4"/>
<evidence type="ECO:0000259" key="4">
    <source>
        <dbReference type="PROSITE" id="PS51864"/>
    </source>
</evidence>
<dbReference type="PRINTS" id="PR00480">
    <property type="entry name" value="ASTACIN"/>
</dbReference>
<gene>
    <name evidence="6" type="primary">LOC114443505</name>
</gene>
<feature type="binding site" evidence="1">
    <location>
        <position position="166"/>
    </location>
    <ligand>
        <name>Zn(2+)</name>
        <dbReference type="ChEBI" id="CHEBI:29105"/>
        <note>catalytic</note>
    </ligand>
</feature>
<dbReference type="PANTHER" id="PTHR10127">
    <property type="entry name" value="DISCOIDIN, CUB, EGF, LAMININ , AND ZINC METALLOPROTEASE DOMAIN CONTAINING"/>
    <property type="match status" value="1"/>
</dbReference>
<dbReference type="EC" id="3.4.24.-" evidence="2"/>
<keyword evidence="1 2" id="KW-0479">Metal-binding</keyword>
<feature type="active site" evidence="1">
    <location>
        <position position="157"/>
    </location>
</feature>
<evidence type="ECO:0000313" key="6">
    <source>
        <dbReference type="RefSeq" id="XP_028273400.1"/>
    </source>
</evidence>
<dbReference type="InterPro" id="IPR006026">
    <property type="entry name" value="Peptidase_Metallo"/>
</dbReference>
<dbReference type="GO" id="GO:0008270">
    <property type="term" value="F:zinc ion binding"/>
    <property type="evidence" value="ECO:0007669"/>
    <property type="project" value="UniProtKB-UniRule"/>
</dbReference>
<sequence>MLPLLVALLVSAEYLDGVSCSPLREARQAPKKDWLIDAVNYIKSNPETLEEVMSPDPAVQEGDMMLSTDRNAVANIWPKQQIPYVISPDLANRRDDILSAMAMVSKPTCVTFHPRITEMNYLQFTTSTGCASFVGLIGGKQPVFVGPHCMVGNIVHEILHTLGFQHEHTRMDRDQYITVLSPNIMEGMEINFQKYKGETFDLPYDVSSIMHYGSGFFSRNGKPTILSKKQVSDMGQRVRMTDLDIKRVRRLYKCDAVKQPAAAQETKKNLKTWRDDTSRQTA</sequence>
<dbReference type="SUPFAM" id="SSF55486">
    <property type="entry name" value="Metalloproteases ('zincins'), catalytic domain"/>
    <property type="match status" value="1"/>
</dbReference>
<dbReference type="RefSeq" id="XP_028273400.1">
    <property type="nucleotide sequence ID" value="XM_028417599.1"/>
</dbReference>
<organism evidence="5 6">
    <name type="scientific">Parambassis ranga</name>
    <name type="common">Indian glassy fish</name>
    <dbReference type="NCBI Taxonomy" id="210632"/>
    <lineage>
        <taxon>Eukaryota</taxon>
        <taxon>Metazoa</taxon>
        <taxon>Chordata</taxon>
        <taxon>Craniata</taxon>
        <taxon>Vertebrata</taxon>
        <taxon>Euteleostomi</taxon>
        <taxon>Actinopterygii</taxon>
        <taxon>Neopterygii</taxon>
        <taxon>Teleostei</taxon>
        <taxon>Neoteleostei</taxon>
        <taxon>Acanthomorphata</taxon>
        <taxon>Ovalentaria</taxon>
        <taxon>Ambassidae</taxon>
        <taxon>Parambassis</taxon>
    </lineage>
</organism>
<comment type="cofactor">
    <cofactor evidence="1 2">
        <name>Zn(2+)</name>
        <dbReference type="ChEBI" id="CHEBI:29105"/>
    </cofactor>
    <text evidence="1 2">Binds 1 zinc ion per subunit.</text>
</comment>
<evidence type="ECO:0000256" key="3">
    <source>
        <dbReference type="SAM" id="MobiDB-lite"/>
    </source>
</evidence>
<keyword evidence="1 2" id="KW-0378">Hydrolase</keyword>
<keyword evidence="1 2" id="KW-0645">Protease</keyword>
<dbReference type="InParanoid" id="A0A6P7J9S4"/>
<dbReference type="InterPro" id="IPR001506">
    <property type="entry name" value="Peptidase_M12A"/>
</dbReference>
<name>A0A6P7J9S4_9TELE</name>
<evidence type="ECO:0000313" key="5">
    <source>
        <dbReference type="Proteomes" id="UP000515145"/>
    </source>
</evidence>
<dbReference type="OrthoDB" id="291007at2759"/>
<protein>
    <recommendedName>
        <fullName evidence="2">Metalloendopeptidase</fullName>
        <ecNumber evidence="2">3.4.24.-</ecNumber>
    </recommendedName>
</protein>
<reference evidence="6" key="1">
    <citation type="submission" date="2025-08" db="UniProtKB">
        <authorList>
            <consortium name="RefSeq"/>
        </authorList>
    </citation>
    <scope>IDENTIFICATION</scope>
</reference>
<dbReference type="PANTHER" id="PTHR10127:SF870">
    <property type="entry name" value="METALLOENDOPEPTIDASE"/>
    <property type="match status" value="1"/>
</dbReference>
<dbReference type="GO" id="GO:0006508">
    <property type="term" value="P:proteolysis"/>
    <property type="evidence" value="ECO:0007669"/>
    <property type="project" value="UniProtKB-KW"/>
</dbReference>
<evidence type="ECO:0000256" key="1">
    <source>
        <dbReference type="PROSITE-ProRule" id="PRU01211"/>
    </source>
</evidence>
<feature type="region of interest" description="Disordered" evidence="3">
    <location>
        <begin position="263"/>
        <end position="282"/>
    </location>
</feature>
<accession>A0A6P7J9S4</accession>
<evidence type="ECO:0000256" key="2">
    <source>
        <dbReference type="RuleBase" id="RU361183"/>
    </source>
</evidence>
<dbReference type="InterPro" id="IPR034035">
    <property type="entry name" value="Astacin-like_dom"/>
</dbReference>
<dbReference type="Gene3D" id="3.40.390.10">
    <property type="entry name" value="Collagenase (Catalytic Domain)"/>
    <property type="match status" value="1"/>
</dbReference>
<comment type="caution">
    <text evidence="1">Lacks conserved residue(s) required for the propagation of feature annotation.</text>
</comment>
<feature type="binding site" evidence="1">
    <location>
        <position position="160"/>
    </location>
    <ligand>
        <name>Zn(2+)</name>
        <dbReference type="ChEBI" id="CHEBI:29105"/>
        <note>catalytic</note>
    </ligand>
</feature>
<dbReference type="InterPro" id="IPR024079">
    <property type="entry name" value="MetalloPept_cat_dom_sf"/>
</dbReference>
<dbReference type="Pfam" id="PF01400">
    <property type="entry name" value="Astacin"/>
    <property type="match status" value="1"/>
</dbReference>
<dbReference type="PROSITE" id="PS51864">
    <property type="entry name" value="ASTACIN"/>
    <property type="match status" value="1"/>
</dbReference>
<dbReference type="Proteomes" id="UP000515145">
    <property type="component" value="Chromosome 12"/>
</dbReference>
<keyword evidence="1 2" id="KW-0482">Metalloprotease</keyword>